<reference evidence="1" key="1">
    <citation type="journal article" date="2020" name="mSystems">
        <title>Genome- and Community-Level Interaction Insights into Carbon Utilization and Element Cycling Functions of Hydrothermarchaeota in Hydrothermal Sediment.</title>
        <authorList>
            <person name="Zhou Z."/>
            <person name="Liu Y."/>
            <person name="Xu W."/>
            <person name="Pan J."/>
            <person name="Luo Z.H."/>
            <person name="Li M."/>
        </authorList>
    </citation>
    <scope>NUCLEOTIDE SEQUENCE [LARGE SCALE GENOMIC DNA]</scope>
    <source>
        <strain evidence="1">SpSt-1042</strain>
    </source>
</reference>
<accession>A0A7C5UR36</accession>
<proteinExistence type="predicted"/>
<evidence type="ECO:0000313" key="1">
    <source>
        <dbReference type="EMBL" id="HHR91906.1"/>
    </source>
</evidence>
<comment type="caution">
    <text evidence="1">The sequence shown here is derived from an EMBL/GenBank/DDBJ whole genome shotgun (WGS) entry which is preliminary data.</text>
</comment>
<name>A0A7C5UR36_UNCC3</name>
<protein>
    <submittedName>
        <fullName evidence="1">Uncharacterized protein</fullName>
    </submittedName>
</protein>
<dbReference type="AlphaFoldDB" id="A0A7C5UR36"/>
<organism evidence="1">
    <name type="scientific">candidate division CPR3 bacterium</name>
    <dbReference type="NCBI Taxonomy" id="2268181"/>
    <lineage>
        <taxon>Bacteria</taxon>
        <taxon>Bacteria division CPR3</taxon>
    </lineage>
</organism>
<dbReference type="EMBL" id="DRVY01000006">
    <property type="protein sequence ID" value="HHR91906.1"/>
    <property type="molecule type" value="Genomic_DNA"/>
</dbReference>
<sequence length="130" mass="15307">MALNLQDYDIIPPHLSALTSFIVEAWQGLGKPTDPLSEAGQKLVNFVFDSYEELYPQEYKVWRDSIKEYQLAEKTLTEQVRKHTGRSLISYPYWVFRILKKLFPDFDFVKRENALKIAKTFKQFQVANKV</sequence>
<gene>
    <name evidence="1" type="ORF">ENL96_00115</name>
</gene>